<accession>A0A1I7UEB0</accession>
<organism evidence="1 2">
    <name type="scientific">Caenorhabditis tropicalis</name>
    <dbReference type="NCBI Taxonomy" id="1561998"/>
    <lineage>
        <taxon>Eukaryota</taxon>
        <taxon>Metazoa</taxon>
        <taxon>Ecdysozoa</taxon>
        <taxon>Nematoda</taxon>
        <taxon>Chromadorea</taxon>
        <taxon>Rhabditida</taxon>
        <taxon>Rhabditina</taxon>
        <taxon>Rhabditomorpha</taxon>
        <taxon>Rhabditoidea</taxon>
        <taxon>Rhabditidae</taxon>
        <taxon>Peloderinae</taxon>
        <taxon>Caenorhabditis</taxon>
    </lineage>
</organism>
<dbReference type="WBParaSite" id="Csp11.Scaffold629.g8458.t1">
    <property type="protein sequence ID" value="Csp11.Scaffold629.g8458.t1"/>
    <property type="gene ID" value="Csp11.Scaffold629.g8458"/>
</dbReference>
<dbReference type="Proteomes" id="UP000095282">
    <property type="component" value="Unplaced"/>
</dbReference>
<dbReference type="STRING" id="1561998.A0A1I7UEB0"/>
<evidence type="ECO:0000313" key="2">
    <source>
        <dbReference type="WBParaSite" id="Csp11.Scaffold629.g8458.t1"/>
    </source>
</evidence>
<dbReference type="AlphaFoldDB" id="A0A1I7UEB0"/>
<evidence type="ECO:0000313" key="1">
    <source>
        <dbReference type="Proteomes" id="UP000095282"/>
    </source>
</evidence>
<reference evidence="2" key="1">
    <citation type="submission" date="2016-11" db="UniProtKB">
        <authorList>
            <consortium name="WormBaseParasite"/>
        </authorList>
    </citation>
    <scope>IDENTIFICATION</scope>
</reference>
<sequence>MKNYSNYSKYNTFISASNTFPKIQLTDAEKQQINEIAGTCLSNEEHEKMTGGILRHGMARFFNARLADQVQQVIGLRELRSVAGFSPMGNWTEYQEPYEGVVDPSYTVEVLLRTTGAANRRFQSQ</sequence>
<name>A0A1I7UEB0_9PELO</name>
<protein>
    <submittedName>
        <fullName evidence="2">DUF4065 domain-containing protein</fullName>
    </submittedName>
</protein>
<proteinExistence type="predicted"/>
<keyword evidence="1" id="KW-1185">Reference proteome</keyword>